<dbReference type="HAMAP" id="MF_02040">
    <property type="entry name" value="Mrp_NBP35"/>
    <property type="match status" value="1"/>
</dbReference>
<dbReference type="OrthoDB" id="1741334at2759"/>
<dbReference type="AlphaFoldDB" id="A0A6J8ARB2"/>
<dbReference type="InterPro" id="IPR000808">
    <property type="entry name" value="Mrp-like_CS"/>
</dbReference>
<dbReference type="GO" id="GO:0005524">
    <property type="term" value="F:ATP binding"/>
    <property type="evidence" value="ECO:0007669"/>
    <property type="project" value="UniProtKB-KW"/>
</dbReference>
<dbReference type="GO" id="GO:0046872">
    <property type="term" value="F:metal ion binding"/>
    <property type="evidence" value="ECO:0007669"/>
    <property type="project" value="UniProtKB-KW"/>
</dbReference>
<dbReference type="PANTHER" id="PTHR42961">
    <property type="entry name" value="IRON-SULFUR PROTEIN NUBPL"/>
    <property type="match status" value="1"/>
</dbReference>
<keyword evidence="2" id="KW-0479">Metal-binding</keyword>
<evidence type="ECO:0000256" key="7">
    <source>
        <dbReference type="ARBA" id="ARBA00024036"/>
    </source>
</evidence>
<dbReference type="InterPro" id="IPR033756">
    <property type="entry name" value="YlxH/NBP35"/>
</dbReference>
<dbReference type="InterPro" id="IPR027417">
    <property type="entry name" value="P-loop_NTPase"/>
</dbReference>
<dbReference type="Gene3D" id="3.40.50.300">
    <property type="entry name" value="P-loop containing nucleotide triphosphate hydrolases"/>
    <property type="match status" value="1"/>
</dbReference>
<keyword evidence="4" id="KW-0067">ATP-binding</keyword>
<evidence type="ECO:0000256" key="4">
    <source>
        <dbReference type="ARBA" id="ARBA00022840"/>
    </source>
</evidence>
<dbReference type="PANTHER" id="PTHR42961:SF2">
    <property type="entry name" value="IRON-SULFUR PROTEIN NUBPL"/>
    <property type="match status" value="1"/>
</dbReference>
<dbReference type="GO" id="GO:0051539">
    <property type="term" value="F:4 iron, 4 sulfur cluster binding"/>
    <property type="evidence" value="ECO:0007669"/>
    <property type="project" value="UniProtKB-KW"/>
</dbReference>
<dbReference type="CDD" id="cd02037">
    <property type="entry name" value="Mrp_NBP35"/>
    <property type="match status" value="1"/>
</dbReference>
<name>A0A6J8ARB2_MYTCO</name>
<reference evidence="8 9" key="1">
    <citation type="submission" date="2020-06" db="EMBL/GenBank/DDBJ databases">
        <authorList>
            <person name="Li R."/>
            <person name="Bekaert M."/>
        </authorList>
    </citation>
    <scope>NUCLEOTIDE SEQUENCE [LARGE SCALE GENOMIC DNA]</scope>
    <source>
        <strain evidence="9">wild</strain>
    </source>
</reference>
<evidence type="ECO:0000256" key="3">
    <source>
        <dbReference type="ARBA" id="ARBA00022741"/>
    </source>
</evidence>
<dbReference type="Pfam" id="PF10609">
    <property type="entry name" value="ParA"/>
    <property type="match status" value="1"/>
</dbReference>
<evidence type="ECO:0000256" key="6">
    <source>
        <dbReference type="ARBA" id="ARBA00023014"/>
    </source>
</evidence>
<dbReference type="Proteomes" id="UP000507470">
    <property type="component" value="Unassembled WGS sequence"/>
</dbReference>
<keyword evidence="1" id="KW-0004">4Fe-4S</keyword>
<evidence type="ECO:0000256" key="2">
    <source>
        <dbReference type="ARBA" id="ARBA00022723"/>
    </source>
</evidence>
<dbReference type="SUPFAM" id="SSF52540">
    <property type="entry name" value="P-loop containing nucleoside triphosphate hydrolases"/>
    <property type="match status" value="1"/>
</dbReference>
<evidence type="ECO:0000313" key="8">
    <source>
        <dbReference type="EMBL" id="CAC5372773.1"/>
    </source>
</evidence>
<evidence type="ECO:0000313" key="9">
    <source>
        <dbReference type="Proteomes" id="UP000507470"/>
    </source>
</evidence>
<keyword evidence="3" id="KW-0547">Nucleotide-binding</keyword>
<sequence>MLTWAKMKVKPSKSRSLMVKNGKVKEERKPVKCLGKWFNNTLSDNLNVEATYKQLDDWLKTVDKRGLPGKYKAWIYQHGILTRLLWSLLVYDVPMTTVEGMERISNSYLRRWLGVPRSFSSVGLYSLGSKLQLPLKSITEEFKVTKVKQHLMLKDSRDEKVRSAKVEIRTGRKWSTKKTIEDAESRLNHSKKVGRVAVGRQGLDVTLTAKWRTATVEEKRHLVQKEVSRMVKAVSMKKQGSWLNWEGTRQLKLGWNEIWKMEPHRLQFKLKSVYDVLPSPTNLATWGLIDDPKAILLELTVPWGERIEDANERKRLKYQDLLAECRDNGWRVWLFPVEVGSRGFVGQSMWRALRALGIVEGERSKLIGNLCKEAETSSMWLWRKRSEQWKQLGLDLPSRRTSGGCSGQRRNNRGRRIHLKTEPRIFQTGCIKKIFSHENPFGLKPQSIGVQNERMTRGLPNKLPIAGVDKVIVVASGKGGVGKSTTAVNLALGISANDPTKQVGLLDADVYGPSIPTMMNLHGEPLLNNQNMMVPLINFGIKCMSIAIQKLIRQVVWGPLDYLVVDMPPGTGDTQLSLSQNIPIDGAVIVSTPQDIALLDARRGTEMFEKVNVPVLGLIQNMNVYVCPNCGHTEHIFGKDGTKKLAEELSLDILGDVPLDIQIREGSDSGQPVVVSSPDSLQAQVYVNIAKKVTEKVHAKTSTLPKG</sequence>
<dbReference type="GO" id="GO:0140663">
    <property type="term" value="F:ATP-dependent FeS chaperone activity"/>
    <property type="evidence" value="ECO:0007669"/>
    <property type="project" value="InterPro"/>
</dbReference>
<dbReference type="GO" id="GO:0016226">
    <property type="term" value="P:iron-sulfur cluster assembly"/>
    <property type="evidence" value="ECO:0007669"/>
    <property type="project" value="InterPro"/>
</dbReference>
<comment type="similarity">
    <text evidence="7">Belongs to the Mrp/NBP35 ATP-binding proteins family.</text>
</comment>
<gene>
    <name evidence="8" type="ORF">MCOR_10768</name>
</gene>
<protein>
    <submittedName>
        <fullName evidence="8">Mrp</fullName>
    </submittedName>
</protein>
<dbReference type="InterPro" id="IPR019591">
    <property type="entry name" value="Mrp/NBP35_ATP-bd"/>
</dbReference>
<proteinExistence type="inferred from homology"/>
<dbReference type="PROSITE" id="PS01215">
    <property type="entry name" value="MRP"/>
    <property type="match status" value="1"/>
</dbReference>
<accession>A0A6J8ARB2</accession>
<dbReference type="EMBL" id="CACVKT020001865">
    <property type="protein sequence ID" value="CAC5372773.1"/>
    <property type="molecule type" value="Genomic_DNA"/>
</dbReference>
<keyword evidence="9" id="KW-1185">Reference proteome</keyword>
<dbReference type="GO" id="GO:0005739">
    <property type="term" value="C:mitochondrion"/>
    <property type="evidence" value="ECO:0007669"/>
    <property type="project" value="TreeGrafter"/>
</dbReference>
<organism evidence="8 9">
    <name type="scientific">Mytilus coruscus</name>
    <name type="common">Sea mussel</name>
    <dbReference type="NCBI Taxonomy" id="42192"/>
    <lineage>
        <taxon>Eukaryota</taxon>
        <taxon>Metazoa</taxon>
        <taxon>Spiralia</taxon>
        <taxon>Lophotrochozoa</taxon>
        <taxon>Mollusca</taxon>
        <taxon>Bivalvia</taxon>
        <taxon>Autobranchia</taxon>
        <taxon>Pteriomorphia</taxon>
        <taxon>Mytilida</taxon>
        <taxon>Mytiloidea</taxon>
        <taxon>Mytilidae</taxon>
        <taxon>Mytilinae</taxon>
        <taxon>Mytilus</taxon>
    </lineage>
</organism>
<evidence type="ECO:0000256" key="5">
    <source>
        <dbReference type="ARBA" id="ARBA00023004"/>
    </source>
</evidence>
<dbReference type="GO" id="GO:0032981">
    <property type="term" value="P:mitochondrial respiratory chain complex I assembly"/>
    <property type="evidence" value="ECO:0007669"/>
    <property type="project" value="TreeGrafter"/>
</dbReference>
<keyword evidence="6" id="KW-0411">Iron-sulfur</keyword>
<keyword evidence="5" id="KW-0408">Iron</keyword>
<dbReference type="InterPro" id="IPR044304">
    <property type="entry name" value="NUBPL-like"/>
</dbReference>
<evidence type="ECO:0000256" key="1">
    <source>
        <dbReference type="ARBA" id="ARBA00022485"/>
    </source>
</evidence>